<feature type="domain" description="Histidine kinase" evidence="6">
    <location>
        <begin position="304"/>
        <end position="514"/>
    </location>
</feature>
<dbReference type="CDD" id="cd00130">
    <property type="entry name" value="PAS"/>
    <property type="match status" value="2"/>
</dbReference>
<dbReference type="InterPro" id="IPR004358">
    <property type="entry name" value="Sig_transdc_His_kin-like_C"/>
</dbReference>
<dbReference type="InterPro" id="IPR001610">
    <property type="entry name" value="PAC"/>
</dbReference>
<dbReference type="Pfam" id="PF08447">
    <property type="entry name" value="PAS_3"/>
    <property type="match status" value="1"/>
</dbReference>
<dbReference type="PROSITE" id="PS50109">
    <property type="entry name" value="HIS_KIN"/>
    <property type="match status" value="1"/>
</dbReference>
<feature type="domain" description="PAS" evidence="7">
    <location>
        <begin position="153"/>
        <end position="223"/>
    </location>
</feature>
<evidence type="ECO:0000259" key="7">
    <source>
        <dbReference type="PROSITE" id="PS50112"/>
    </source>
</evidence>
<evidence type="ECO:0000259" key="6">
    <source>
        <dbReference type="PROSITE" id="PS50109"/>
    </source>
</evidence>
<keyword evidence="5" id="KW-0418">Kinase</keyword>
<dbReference type="InterPro" id="IPR003594">
    <property type="entry name" value="HATPase_dom"/>
</dbReference>
<dbReference type="PROSITE" id="PS50113">
    <property type="entry name" value="PAC"/>
    <property type="match status" value="1"/>
</dbReference>
<dbReference type="EC" id="2.7.13.3" evidence="2"/>
<protein>
    <recommendedName>
        <fullName evidence="2">histidine kinase</fullName>
        <ecNumber evidence="2">2.7.13.3</ecNumber>
    </recommendedName>
</protein>
<keyword evidence="4" id="KW-0808">Transferase</keyword>
<dbReference type="PANTHER" id="PTHR43304">
    <property type="entry name" value="PHYTOCHROME-LIKE PROTEIN CPH1"/>
    <property type="match status" value="1"/>
</dbReference>
<keyword evidence="3" id="KW-0597">Phosphoprotein</keyword>
<dbReference type="InterPro" id="IPR013655">
    <property type="entry name" value="PAS_fold_3"/>
</dbReference>
<proteinExistence type="predicted"/>
<dbReference type="OrthoDB" id="5522855at2"/>
<dbReference type="NCBIfam" id="TIGR00229">
    <property type="entry name" value="sensory_box"/>
    <property type="match status" value="1"/>
</dbReference>
<dbReference type="GO" id="GO:0004673">
    <property type="term" value="F:protein histidine kinase activity"/>
    <property type="evidence" value="ECO:0007669"/>
    <property type="project" value="UniProtKB-EC"/>
</dbReference>
<evidence type="ECO:0000256" key="2">
    <source>
        <dbReference type="ARBA" id="ARBA00012438"/>
    </source>
</evidence>
<dbReference type="CDD" id="cd00075">
    <property type="entry name" value="HATPase"/>
    <property type="match status" value="1"/>
</dbReference>
<accession>A0A327Q4F3</accession>
<evidence type="ECO:0000256" key="4">
    <source>
        <dbReference type="ARBA" id="ARBA00022679"/>
    </source>
</evidence>
<evidence type="ECO:0000256" key="1">
    <source>
        <dbReference type="ARBA" id="ARBA00000085"/>
    </source>
</evidence>
<dbReference type="SMART" id="SM00086">
    <property type="entry name" value="PAC"/>
    <property type="match status" value="1"/>
</dbReference>
<comment type="catalytic activity">
    <reaction evidence="1">
        <text>ATP + protein L-histidine = ADP + protein N-phospho-L-histidine.</text>
        <dbReference type="EC" id="2.7.13.3"/>
    </reaction>
</comment>
<dbReference type="PANTHER" id="PTHR43304:SF1">
    <property type="entry name" value="PAC DOMAIN-CONTAINING PROTEIN"/>
    <property type="match status" value="1"/>
</dbReference>
<dbReference type="Pfam" id="PF13426">
    <property type="entry name" value="PAS_9"/>
    <property type="match status" value="1"/>
</dbReference>
<dbReference type="InterPro" id="IPR035965">
    <property type="entry name" value="PAS-like_dom_sf"/>
</dbReference>
<organism evidence="9 10">
    <name type="scientific">Chitinophaga skermanii</name>
    <dbReference type="NCBI Taxonomy" id="331697"/>
    <lineage>
        <taxon>Bacteria</taxon>
        <taxon>Pseudomonadati</taxon>
        <taxon>Bacteroidota</taxon>
        <taxon>Chitinophagia</taxon>
        <taxon>Chitinophagales</taxon>
        <taxon>Chitinophagaceae</taxon>
        <taxon>Chitinophaga</taxon>
    </lineage>
</organism>
<reference evidence="9 10" key="1">
    <citation type="submission" date="2018-06" db="EMBL/GenBank/DDBJ databases">
        <title>Genomic Encyclopedia of Archaeal and Bacterial Type Strains, Phase II (KMG-II): from individual species to whole genera.</title>
        <authorList>
            <person name="Goeker M."/>
        </authorList>
    </citation>
    <scope>NUCLEOTIDE SEQUENCE [LARGE SCALE GENOMIC DNA]</scope>
    <source>
        <strain evidence="9 10">DSM 23857</strain>
    </source>
</reference>
<dbReference type="AlphaFoldDB" id="A0A327Q4F3"/>
<dbReference type="Gene3D" id="3.30.450.20">
    <property type="entry name" value="PAS domain"/>
    <property type="match status" value="2"/>
</dbReference>
<dbReference type="SMART" id="SM00091">
    <property type="entry name" value="PAS"/>
    <property type="match status" value="2"/>
</dbReference>
<evidence type="ECO:0000256" key="5">
    <source>
        <dbReference type="ARBA" id="ARBA00022777"/>
    </source>
</evidence>
<dbReference type="PROSITE" id="PS50112">
    <property type="entry name" value="PAS"/>
    <property type="match status" value="1"/>
</dbReference>
<dbReference type="RefSeq" id="WP_111600031.1">
    <property type="nucleotide sequence ID" value="NZ_QLLL01000011.1"/>
</dbReference>
<keyword evidence="10" id="KW-1185">Reference proteome</keyword>
<dbReference type="SMART" id="SM00387">
    <property type="entry name" value="HATPase_c"/>
    <property type="match status" value="1"/>
</dbReference>
<dbReference type="InterPro" id="IPR036890">
    <property type="entry name" value="HATPase_C_sf"/>
</dbReference>
<dbReference type="InterPro" id="IPR005467">
    <property type="entry name" value="His_kinase_dom"/>
</dbReference>
<comment type="caution">
    <text evidence="9">The sequence shown here is derived from an EMBL/GenBank/DDBJ whole genome shotgun (WGS) entry which is preliminary data.</text>
</comment>
<dbReference type="PRINTS" id="PR00344">
    <property type="entry name" value="BCTRLSENSOR"/>
</dbReference>
<evidence type="ECO:0000313" key="9">
    <source>
        <dbReference type="EMBL" id="RAI98657.1"/>
    </source>
</evidence>
<dbReference type="EMBL" id="QLLL01000011">
    <property type="protein sequence ID" value="RAI98657.1"/>
    <property type="molecule type" value="Genomic_DNA"/>
</dbReference>
<dbReference type="SUPFAM" id="SSF55874">
    <property type="entry name" value="ATPase domain of HSP90 chaperone/DNA topoisomerase II/histidine kinase"/>
    <property type="match status" value="1"/>
</dbReference>
<feature type="domain" description="PAC" evidence="8">
    <location>
        <begin position="227"/>
        <end position="279"/>
    </location>
</feature>
<name>A0A327Q4F3_9BACT</name>
<dbReference type="InterPro" id="IPR000014">
    <property type="entry name" value="PAS"/>
</dbReference>
<evidence type="ECO:0000313" key="10">
    <source>
        <dbReference type="Proteomes" id="UP000249547"/>
    </source>
</evidence>
<sequence length="514" mass="57589">MNEHPYHLSPAFATALLNIMEEGAAVVNKEGFIIACNEQALQLLRLPATTFIGKNIYDPMWRAMREDLTPIPQDLSPAAIVLAGGEPQIQRIVGIKNGEGEDIWLSASARMITVENEEYALVNFIDVTKTVKERQSVQQMVHQLIVNDAQRANDQKFAKAFNHSGIGIALVSTNGAFLDVNKALCGITGFTKEELLKKTFQEITHPDDLAKDLLFVEQMLARKLDSYQMEKRYFHKNGHIVWILLTVSMVTDFNGKPSFFISQIVDITHTKLLFTDLQEKNYALEQAGIELHEKMIQLSEFSQIVAHNLRGVAGNISTLVSFLRDANSDEERNNFIAYLEQSSAALMDTLANLMKLLEVKLKNEHVVKENCDVKEIVDKCCVQLQQEINKNRATIDIDIQVPTILFSKIYLESICYNLISNALKYAQPGVPPVIKIATYKQQGEIFLSVSDNGLGIDLEKHGQHIFKLNKVFHKGKNSNGWGLFIVKNQVEAMGGHISIESQPGIGTTFTVQFA</sequence>
<dbReference type="InterPro" id="IPR052162">
    <property type="entry name" value="Sensor_kinase/Photoreceptor"/>
</dbReference>
<evidence type="ECO:0000259" key="8">
    <source>
        <dbReference type="PROSITE" id="PS50113"/>
    </source>
</evidence>
<dbReference type="Proteomes" id="UP000249547">
    <property type="component" value="Unassembled WGS sequence"/>
</dbReference>
<dbReference type="Gene3D" id="1.10.287.130">
    <property type="match status" value="1"/>
</dbReference>
<dbReference type="InterPro" id="IPR000700">
    <property type="entry name" value="PAS-assoc_C"/>
</dbReference>
<evidence type="ECO:0000256" key="3">
    <source>
        <dbReference type="ARBA" id="ARBA00022553"/>
    </source>
</evidence>
<gene>
    <name evidence="9" type="ORF">LX64_04642</name>
</gene>
<dbReference type="Gene3D" id="3.30.565.10">
    <property type="entry name" value="Histidine kinase-like ATPase, C-terminal domain"/>
    <property type="match status" value="1"/>
</dbReference>
<dbReference type="Pfam" id="PF02518">
    <property type="entry name" value="HATPase_c"/>
    <property type="match status" value="1"/>
</dbReference>
<dbReference type="SUPFAM" id="SSF55785">
    <property type="entry name" value="PYP-like sensor domain (PAS domain)"/>
    <property type="match status" value="2"/>
</dbReference>